<dbReference type="Proteomes" id="UP000009026">
    <property type="component" value="Chromosome"/>
</dbReference>
<evidence type="ECO:0000313" key="1">
    <source>
        <dbReference type="EMBL" id="AKQ67169.1"/>
    </source>
</evidence>
<dbReference type="PATRIC" id="fig|1297742.4.peg.4127"/>
<dbReference type="KEGG" id="mym:A176_004081"/>
<gene>
    <name evidence="1" type="ORF">A176_004081</name>
</gene>
<dbReference type="AlphaFoldDB" id="A0A0H4WWI5"/>
<proteinExistence type="predicted"/>
<reference evidence="1 2" key="1">
    <citation type="journal article" date="2016" name="PLoS ONE">
        <title>Complete Genome Sequence and Comparative Genomics of a Novel Myxobacterium Myxococcus hansupus.</title>
        <authorList>
            <person name="Sharma G."/>
            <person name="Narwani T."/>
            <person name="Subramanian S."/>
        </authorList>
    </citation>
    <scope>NUCLEOTIDE SEQUENCE [LARGE SCALE GENOMIC DNA]</scope>
    <source>
        <strain evidence="2">mixupus</strain>
    </source>
</reference>
<protein>
    <submittedName>
        <fullName evidence="1">Uncharacterized protein</fullName>
    </submittedName>
</protein>
<dbReference type="EMBL" id="CP012109">
    <property type="protein sequence ID" value="AKQ67169.1"/>
    <property type="molecule type" value="Genomic_DNA"/>
</dbReference>
<organism evidence="1 2">
    <name type="scientific">Pseudomyxococcus hansupus</name>
    <dbReference type="NCBI Taxonomy" id="1297742"/>
    <lineage>
        <taxon>Bacteria</taxon>
        <taxon>Pseudomonadati</taxon>
        <taxon>Myxococcota</taxon>
        <taxon>Myxococcia</taxon>
        <taxon>Myxococcales</taxon>
        <taxon>Cystobacterineae</taxon>
        <taxon>Myxococcaceae</taxon>
        <taxon>Pseudomyxococcus</taxon>
    </lineage>
</organism>
<dbReference type="STRING" id="1297742.A176_004081"/>
<sequence length="355" mass="37637">MLVALSSASMAAEPWTAVARVASEEEAALLERVKGQSSDLSVTLEPSPGGSLTGTPVEQWRAAEQLAARHDARAVLWFVREGQDVRVLVAELDGRHLFTREARLGEVPGTLEWSAGAEALALAARSALRAVDAGAPLGVVVPPRVDDAPMVTPPASTARAVDAVPRDAAATSLASQREGAVGTWWLSVGGHAALDGYARAGHQGVSLGAGWQPGRWRLRLQLLAGLPARLRDARTEVSLGQHAASAWAGWPWAVTQRLDVEVGVGAGAVVFRRRTSVLAPDVEAAPPAMTWALLTGPELRARWRWAARLGVEAGLSAEVLLGRPELRYVIDGNFVSRGDGWALRPRLHVALVVFP</sequence>
<keyword evidence="2" id="KW-1185">Reference proteome</keyword>
<dbReference type="eggNOG" id="ENOG5030T4B">
    <property type="taxonomic scope" value="Bacteria"/>
</dbReference>
<accession>A0A0H4WWI5</accession>
<evidence type="ECO:0000313" key="2">
    <source>
        <dbReference type="Proteomes" id="UP000009026"/>
    </source>
</evidence>
<name>A0A0H4WWI5_9BACT</name>